<keyword evidence="3" id="KW-1185">Reference proteome</keyword>
<reference evidence="3" key="1">
    <citation type="journal article" date="2019" name="Int. J. Syst. Evol. Microbiol.">
        <title>The Global Catalogue of Microorganisms (GCM) 10K type strain sequencing project: providing services to taxonomists for standard genome sequencing and annotation.</title>
        <authorList>
            <consortium name="The Broad Institute Genomics Platform"/>
            <consortium name="The Broad Institute Genome Sequencing Center for Infectious Disease"/>
            <person name="Wu L."/>
            <person name="Ma J."/>
        </authorList>
    </citation>
    <scope>NUCLEOTIDE SEQUENCE [LARGE SCALE GENOMIC DNA]</scope>
    <source>
        <strain evidence="3">KCTC 42424</strain>
    </source>
</reference>
<evidence type="ECO:0000313" key="3">
    <source>
        <dbReference type="Proteomes" id="UP001595722"/>
    </source>
</evidence>
<dbReference type="RefSeq" id="WP_376867778.1">
    <property type="nucleotide sequence ID" value="NZ_JBHRYB010000014.1"/>
</dbReference>
<protein>
    <submittedName>
        <fullName evidence="2">DUF411 domain-containing protein</fullName>
    </submittedName>
</protein>
<dbReference type="SUPFAM" id="SSF52833">
    <property type="entry name" value="Thioredoxin-like"/>
    <property type="match status" value="1"/>
</dbReference>
<name>A0ABV7VW07_9GAMM</name>
<sequence>MMQKLVKLTLMILLFPLSVLAESNQYQPGTPELLVYKHPACGCCKKWVKHIENEGIDVTSKETKKISAIKDKYGIKQNFRSCHTAVSSDGYTFEGHVPAKLIHQFLSESNSNAIGLSVPAMPVGSPGMEVGDKFMPYQVLLLLKDGSSKVYAEINTYEDQF</sequence>
<feature type="chain" id="PRO_5045966451" evidence="1">
    <location>
        <begin position="22"/>
        <end position="161"/>
    </location>
</feature>
<feature type="signal peptide" evidence="1">
    <location>
        <begin position="1"/>
        <end position="21"/>
    </location>
</feature>
<proteinExistence type="predicted"/>
<dbReference type="InterPro" id="IPR007332">
    <property type="entry name" value="DUF411"/>
</dbReference>
<dbReference type="EMBL" id="JBHRYB010000014">
    <property type="protein sequence ID" value="MFC3681392.1"/>
    <property type="molecule type" value="Genomic_DNA"/>
</dbReference>
<comment type="caution">
    <text evidence="2">The sequence shown here is derived from an EMBL/GenBank/DDBJ whole genome shotgun (WGS) entry which is preliminary data.</text>
</comment>
<keyword evidence="1" id="KW-0732">Signal</keyword>
<accession>A0ABV7VW07</accession>
<dbReference type="Proteomes" id="UP001595722">
    <property type="component" value="Unassembled WGS sequence"/>
</dbReference>
<dbReference type="InterPro" id="IPR036249">
    <property type="entry name" value="Thioredoxin-like_sf"/>
</dbReference>
<organism evidence="2 3">
    <name type="scientific">Bacterioplanoides pacificum</name>
    <dbReference type="NCBI Taxonomy" id="1171596"/>
    <lineage>
        <taxon>Bacteria</taxon>
        <taxon>Pseudomonadati</taxon>
        <taxon>Pseudomonadota</taxon>
        <taxon>Gammaproteobacteria</taxon>
        <taxon>Oceanospirillales</taxon>
        <taxon>Oceanospirillaceae</taxon>
        <taxon>Bacterioplanoides</taxon>
    </lineage>
</organism>
<evidence type="ECO:0000313" key="2">
    <source>
        <dbReference type="EMBL" id="MFC3681392.1"/>
    </source>
</evidence>
<evidence type="ECO:0000256" key="1">
    <source>
        <dbReference type="SAM" id="SignalP"/>
    </source>
</evidence>
<gene>
    <name evidence="2" type="ORF">ACFOMG_14905</name>
</gene>
<dbReference type="Pfam" id="PF04214">
    <property type="entry name" value="DUF411"/>
    <property type="match status" value="1"/>
</dbReference>